<dbReference type="InterPro" id="IPR011993">
    <property type="entry name" value="PH-like_dom_sf"/>
</dbReference>
<dbReference type="AlphaFoldDB" id="A0A0K8U0L2"/>
<dbReference type="OrthoDB" id="6126662at2759"/>
<dbReference type="SUPFAM" id="SSF50729">
    <property type="entry name" value="PH domain-like"/>
    <property type="match status" value="1"/>
</dbReference>
<feature type="region of interest" description="Disordered" evidence="1">
    <location>
        <begin position="246"/>
        <end position="280"/>
    </location>
</feature>
<sequence length="400" mass="43454">MPMATSSSTAAASVTAATATSSSMSTLSSGANSGSGSASLINTNPAQFREIHKNTWLKRLTAEGKKITVGPKKSDRSWVVFCVHDDTDALLEGYAEPRQAAAHSPEWIVSMQDTLHISHALIPNSHEFEFVVTLANEVIRFHAMSWEIMQEWVETLRSKLREMKILSPRENLYTKLPEIRAPLLPTRDPTSPLPAPPPVPAAIVPGVERIVPPSLVQDIATNETLLERPNTTITVTTSTVAQSLPTTTTVSSSSGRVHLPTTTANVSNSGSNSSVSNVSTTTPQATALPALTAMSNTLTQNLLNLLSDPISAYSEQINDALQMEENNFVHDPNDTYFEDEFLSPILRKSQQRHGAPTISSENSVRVDIGQRVSADQIKNWESLVQAESVMSSRYVNNNII</sequence>
<dbReference type="EMBL" id="GDHF01032060">
    <property type="protein sequence ID" value="JAI20254.1"/>
    <property type="molecule type" value="Transcribed_RNA"/>
</dbReference>
<dbReference type="Gene3D" id="2.30.29.30">
    <property type="entry name" value="Pleckstrin-homology domain (PH domain)/Phosphotyrosine-binding domain (PTB)"/>
    <property type="match status" value="1"/>
</dbReference>
<protein>
    <recommendedName>
        <fullName evidence="3">PH domain-containing protein</fullName>
    </recommendedName>
</protein>
<name>A0A0K8U0L2_BACLA</name>
<proteinExistence type="predicted"/>
<evidence type="ECO:0000256" key="1">
    <source>
        <dbReference type="SAM" id="MobiDB-lite"/>
    </source>
</evidence>
<organism evidence="2">
    <name type="scientific">Bactrocera latifrons</name>
    <name type="common">Malaysian fruit fly</name>
    <name type="synonym">Chaetodacus latifrons</name>
    <dbReference type="NCBI Taxonomy" id="174628"/>
    <lineage>
        <taxon>Eukaryota</taxon>
        <taxon>Metazoa</taxon>
        <taxon>Ecdysozoa</taxon>
        <taxon>Arthropoda</taxon>
        <taxon>Hexapoda</taxon>
        <taxon>Insecta</taxon>
        <taxon>Pterygota</taxon>
        <taxon>Neoptera</taxon>
        <taxon>Endopterygota</taxon>
        <taxon>Diptera</taxon>
        <taxon>Brachycera</taxon>
        <taxon>Muscomorpha</taxon>
        <taxon>Tephritoidea</taxon>
        <taxon>Tephritidae</taxon>
        <taxon>Bactrocera</taxon>
        <taxon>Bactrocera</taxon>
    </lineage>
</organism>
<reference evidence="2" key="1">
    <citation type="submission" date="2015-06" db="EMBL/GenBank/DDBJ databases">
        <authorList>
            <person name="Hoefler B.C."/>
            <person name="Straight P.D."/>
        </authorList>
    </citation>
    <scope>NUCLEOTIDE SEQUENCE</scope>
</reference>
<feature type="compositionally biased region" description="Low complexity" evidence="1">
    <location>
        <begin position="261"/>
        <end position="280"/>
    </location>
</feature>
<accession>A0A0K8U0L2</accession>
<evidence type="ECO:0008006" key="3">
    <source>
        <dbReference type="Google" id="ProtNLM"/>
    </source>
</evidence>
<gene>
    <name evidence="2" type="ORF">c0_g1_i1</name>
</gene>
<evidence type="ECO:0000313" key="2">
    <source>
        <dbReference type="EMBL" id="JAI20254.1"/>
    </source>
</evidence>